<feature type="transmembrane region" description="Helical" evidence="5">
    <location>
        <begin position="52"/>
        <end position="85"/>
    </location>
</feature>
<feature type="signal peptide" evidence="6">
    <location>
        <begin position="1"/>
        <end position="21"/>
    </location>
</feature>
<evidence type="ECO:0000256" key="3">
    <source>
        <dbReference type="ARBA" id="ARBA00022989"/>
    </source>
</evidence>
<evidence type="ECO:0000256" key="2">
    <source>
        <dbReference type="ARBA" id="ARBA00022692"/>
    </source>
</evidence>
<feature type="chain" id="PRO_5046869684" evidence="6">
    <location>
        <begin position="22"/>
        <end position="120"/>
    </location>
</feature>
<gene>
    <name evidence="7" type="ORF">ACFFRI_10515</name>
</gene>
<sequence>MNSVVLALTVAVSLAFTAAGAAKLAATDDMRRRADHLGWSVRSYRVIGTLELAGAAGLLVGLALTGLAVAAAAALVMLMAGAVAVHLRSGDAVTAAVPAAVLGAATVVLLVLRVFVVDAA</sequence>
<keyword evidence="2 5" id="KW-0812">Transmembrane</keyword>
<evidence type="ECO:0000256" key="6">
    <source>
        <dbReference type="SAM" id="SignalP"/>
    </source>
</evidence>
<protein>
    <submittedName>
        <fullName evidence="7">DoxX family protein</fullName>
    </submittedName>
</protein>
<evidence type="ECO:0000313" key="8">
    <source>
        <dbReference type="Proteomes" id="UP001589750"/>
    </source>
</evidence>
<organism evidence="7 8">
    <name type="scientific">Nocardioides plantarum</name>
    <dbReference type="NCBI Taxonomy" id="29299"/>
    <lineage>
        <taxon>Bacteria</taxon>
        <taxon>Bacillati</taxon>
        <taxon>Actinomycetota</taxon>
        <taxon>Actinomycetes</taxon>
        <taxon>Propionibacteriales</taxon>
        <taxon>Nocardioidaceae</taxon>
        <taxon>Nocardioides</taxon>
    </lineage>
</organism>
<keyword evidence="6" id="KW-0732">Signal</keyword>
<dbReference type="InterPro" id="IPR032808">
    <property type="entry name" value="DoxX"/>
</dbReference>
<evidence type="ECO:0000256" key="4">
    <source>
        <dbReference type="ARBA" id="ARBA00023136"/>
    </source>
</evidence>
<feature type="transmembrane region" description="Helical" evidence="5">
    <location>
        <begin position="92"/>
        <end position="116"/>
    </location>
</feature>
<comment type="caution">
    <text evidence="7">The sequence shown here is derived from an EMBL/GenBank/DDBJ whole genome shotgun (WGS) entry which is preliminary data.</text>
</comment>
<keyword evidence="3 5" id="KW-1133">Transmembrane helix</keyword>
<dbReference type="RefSeq" id="WP_140007897.1">
    <property type="nucleotide sequence ID" value="NZ_JBHMDG010000012.1"/>
</dbReference>
<dbReference type="Proteomes" id="UP001589750">
    <property type="component" value="Unassembled WGS sequence"/>
</dbReference>
<reference evidence="7 8" key="1">
    <citation type="submission" date="2024-09" db="EMBL/GenBank/DDBJ databases">
        <authorList>
            <person name="Sun Q."/>
            <person name="Mori K."/>
        </authorList>
    </citation>
    <scope>NUCLEOTIDE SEQUENCE [LARGE SCALE GENOMIC DNA]</scope>
    <source>
        <strain evidence="7 8">JCM 9626</strain>
    </source>
</reference>
<evidence type="ECO:0000313" key="7">
    <source>
        <dbReference type="EMBL" id="MFB9313475.1"/>
    </source>
</evidence>
<keyword evidence="8" id="KW-1185">Reference proteome</keyword>
<dbReference type="EMBL" id="JBHMDG010000012">
    <property type="protein sequence ID" value="MFB9313475.1"/>
    <property type="molecule type" value="Genomic_DNA"/>
</dbReference>
<name>A0ABV5KCD5_9ACTN</name>
<evidence type="ECO:0000256" key="5">
    <source>
        <dbReference type="SAM" id="Phobius"/>
    </source>
</evidence>
<evidence type="ECO:0000256" key="1">
    <source>
        <dbReference type="ARBA" id="ARBA00004141"/>
    </source>
</evidence>
<dbReference type="Pfam" id="PF13564">
    <property type="entry name" value="DoxX_2"/>
    <property type="match status" value="1"/>
</dbReference>
<proteinExistence type="predicted"/>
<comment type="subcellular location">
    <subcellularLocation>
        <location evidence="1">Membrane</location>
        <topology evidence="1">Multi-pass membrane protein</topology>
    </subcellularLocation>
</comment>
<accession>A0ABV5KCD5</accession>
<keyword evidence="4 5" id="KW-0472">Membrane</keyword>